<organism evidence="1 2">
    <name type="scientific">Rhizobium miluonense</name>
    <dbReference type="NCBI Taxonomy" id="411945"/>
    <lineage>
        <taxon>Bacteria</taxon>
        <taxon>Pseudomonadati</taxon>
        <taxon>Pseudomonadota</taxon>
        <taxon>Alphaproteobacteria</taxon>
        <taxon>Hyphomicrobiales</taxon>
        <taxon>Rhizobiaceae</taxon>
        <taxon>Rhizobium/Agrobacterium group</taxon>
        <taxon>Rhizobium</taxon>
    </lineage>
</organism>
<proteinExistence type="predicted"/>
<dbReference type="OrthoDB" id="9157427at2"/>
<reference evidence="2" key="1">
    <citation type="submission" date="2016-08" db="EMBL/GenBank/DDBJ databases">
        <authorList>
            <person name="Varghese N."/>
            <person name="Submissions Spin"/>
        </authorList>
    </citation>
    <scope>NUCLEOTIDE SEQUENCE [LARGE SCALE GENOMIC DNA]</scope>
    <source>
        <strain evidence="2">HAMBI 2971</strain>
    </source>
</reference>
<gene>
    <name evidence="1" type="ORF">GA0061102_102750</name>
</gene>
<dbReference type="SUPFAM" id="SSF53474">
    <property type="entry name" value="alpha/beta-Hydrolases"/>
    <property type="match status" value="1"/>
</dbReference>
<dbReference type="Proteomes" id="UP000199435">
    <property type="component" value="Unassembled WGS sequence"/>
</dbReference>
<dbReference type="STRING" id="411945.GA0061102_102750"/>
<dbReference type="EMBL" id="FMAH01000027">
    <property type="protein sequence ID" value="SCB38052.1"/>
    <property type="molecule type" value="Genomic_DNA"/>
</dbReference>
<dbReference type="Gene3D" id="3.40.50.1820">
    <property type="entry name" value="alpha/beta hydrolase"/>
    <property type="match status" value="1"/>
</dbReference>
<dbReference type="AlphaFoldDB" id="A0A1C3WD27"/>
<protein>
    <submittedName>
        <fullName evidence="1">Uncharacterized protein</fullName>
    </submittedName>
</protein>
<dbReference type="InterPro" id="IPR029058">
    <property type="entry name" value="AB_hydrolase_fold"/>
</dbReference>
<sequence>MEHTTTCGSQLLPGERICNATRYSALTYFRRGSTDKPLVVFLPGGGHLARIAYGHPDLRADDFLDHWLAQEGFGLVAISYPSDHPVYDRLYPAMTLADWAKVAAGITKQVIDENGLGPNVLLLGWSMAGYIVRRFNEAAIAEGLEVGAFFSLAATPPLFLNTDIEASFRLSPEGLRETRGPSQWIDLAIAEQTAINGRPVFDHARYESMFRVNHPLNINGGQKRWQDGQIVIDVAAAVEDLGNFDYQFYPITACLVPQSANDIRHAFTDAANWNFLNVQSVLRRWVPPEVQADPKKLATLWRHLSSVSDHLQKLTTSIPGGHLFFTGEIGARATARAIAPLLTQIQRLRAGLDAAARL</sequence>
<evidence type="ECO:0000313" key="2">
    <source>
        <dbReference type="Proteomes" id="UP000199435"/>
    </source>
</evidence>
<keyword evidence="2" id="KW-1185">Reference proteome</keyword>
<evidence type="ECO:0000313" key="1">
    <source>
        <dbReference type="EMBL" id="SCB38052.1"/>
    </source>
</evidence>
<accession>A0A1C3WD27</accession>
<dbReference type="RefSeq" id="WP_139115082.1">
    <property type="nucleotide sequence ID" value="NZ_FMAH01000027.1"/>
</dbReference>
<name>A0A1C3WD27_9HYPH</name>